<sequence length="114" mass="13151">MHKILFLYAELNPYNIPVLKELVRNDFSIYIIHWDHKKLTPYIPPILEGVKYFKRSKYDGEKILSLIEQVKPSVICTSGWMDPVYNAVARQVRKSSKIPVIAMTDTQWRGGGSG</sequence>
<evidence type="ECO:0008006" key="3">
    <source>
        <dbReference type="Google" id="ProtNLM"/>
    </source>
</evidence>
<comment type="caution">
    <text evidence="1">The sequence shown here is derived from an EMBL/GenBank/DDBJ whole genome shotgun (WGS) entry which is preliminary data.</text>
</comment>
<organism evidence="1 2">
    <name type="scientific">Niabella digestorum</name>
    <dbReference type="NCBI Taxonomy" id="3117701"/>
    <lineage>
        <taxon>Bacteria</taxon>
        <taxon>Pseudomonadati</taxon>
        <taxon>Bacteroidota</taxon>
        <taxon>Chitinophagia</taxon>
        <taxon>Chitinophagales</taxon>
        <taxon>Chitinophagaceae</taxon>
        <taxon>Niabella</taxon>
    </lineage>
</organism>
<keyword evidence="2" id="KW-1185">Reference proteome</keyword>
<accession>A0ABU7RFN4</accession>
<dbReference type="Proteomes" id="UP001357452">
    <property type="component" value="Unassembled WGS sequence"/>
</dbReference>
<gene>
    <name evidence="1" type="ORF">V2H41_05655</name>
</gene>
<evidence type="ECO:0000313" key="1">
    <source>
        <dbReference type="EMBL" id="MEE6186756.1"/>
    </source>
</evidence>
<dbReference type="RefSeq" id="WP_330974166.1">
    <property type="nucleotide sequence ID" value="NZ_JAZGLY010000003.1"/>
</dbReference>
<evidence type="ECO:0000313" key="2">
    <source>
        <dbReference type="Proteomes" id="UP001357452"/>
    </source>
</evidence>
<dbReference type="EMBL" id="JAZGLY010000003">
    <property type="protein sequence ID" value="MEE6186756.1"/>
    <property type="molecule type" value="Genomic_DNA"/>
</dbReference>
<proteinExistence type="predicted"/>
<protein>
    <recommendedName>
        <fullName evidence="3">Cobalamin B12-binding domain-containing protein</fullName>
    </recommendedName>
</protein>
<reference evidence="1 2" key="1">
    <citation type="submission" date="2024-01" db="EMBL/GenBank/DDBJ databases">
        <title>Niabella digestum sp. nov., isolated from waste digestion system.</title>
        <authorList>
            <person name="Zhang L."/>
        </authorList>
    </citation>
    <scope>NUCLEOTIDE SEQUENCE [LARGE SCALE GENOMIC DNA]</scope>
    <source>
        <strain evidence="1 2">A18</strain>
    </source>
</reference>
<name>A0ABU7RFN4_9BACT</name>